<dbReference type="PANTHER" id="PTHR30160">
    <property type="entry name" value="TETRAACYLDISACCHARIDE 4'-KINASE-RELATED"/>
    <property type="match status" value="1"/>
</dbReference>
<feature type="signal peptide" evidence="3">
    <location>
        <begin position="1"/>
        <end position="24"/>
    </location>
</feature>
<dbReference type="SUPFAM" id="SSF53756">
    <property type="entry name" value="UDP-Glycosyltransferase/glycogen phosphorylase"/>
    <property type="match status" value="1"/>
</dbReference>
<feature type="chain" id="PRO_5012899803" evidence="3">
    <location>
        <begin position="25"/>
        <end position="358"/>
    </location>
</feature>
<protein>
    <submittedName>
        <fullName evidence="4">ADP-heptose:LPS heptosyltransferase</fullName>
    </submittedName>
</protein>
<dbReference type="Pfam" id="PF01075">
    <property type="entry name" value="Glyco_transf_9"/>
    <property type="match status" value="1"/>
</dbReference>
<dbReference type="InterPro" id="IPR002201">
    <property type="entry name" value="Glyco_trans_9"/>
</dbReference>
<dbReference type="EMBL" id="OCNH01000001">
    <property type="protein sequence ID" value="SOD79848.1"/>
    <property type="molecule type" value="Genomic_DNA"/>
</dbReference>
<keyword evidence="3" id="KW-0732">Signal</keyword>
<sequence length="358" mass="39278">MKHLLLLRFSAMGDVALLAPVVQAFTQRFPDATITLVTRAKFAVFFEQFPNVRVIGADFDGRHDGLNGLIRLFNELRQLASFDLIIDAHQNVRSAVLKTLFRLIGVPSFTIDKGRAEKKALTRKTNKIRRPLTHSIERYAQVFDAAGLAINPAKPFQFPSITSSQEELSGFLSKQTAISADGPWLGIAPFAQHSQKMWPFERFAPLLTQLYKNQPVTIFLFGGGADEIARLKTLQEQFPQAILVAGQLSLAAELSLISRLTGMICMDSGNMHLAALSGIPVVSIWGSTHPDAGFGPWGQGEEAIVQISPVELPCRPCSVFGNKPCFRGDLACLNWITVDMVAGKVQQLLERSSSTSAN</sequence>
<dbReference type="Gene3D" id="3.40.50.2000">
    <property type="entry name" value="Glycogen Phosphorylase B"/>
    <property type="match status" value="2"/>
</dbReference>
<proteinExistence type="predicted"/>
<gene>
    <name evidence="4" type="ORF">SAMN06269250_1119</name>
</gene>
<dbReference type="CDD" id="cd03789">
    <property type="entry name" value="GT9_LPS_heptosyltransferase"/>
    <property type="match status" value="1"/>
</dbReference>
<dbReference type="AlphaFoldDB" id="A0A286F9D6"/>
<dbReference type="GO" id="GO:0008713">
    <property type="term" value="F:ADP-heptose-lipopolysaccharide heptosyltransferase activity"/>
    <property type="evidence" value="ECO:0007669"/>
    <property type="project" value="TreeGrafter"/>
</dbReference>
<organism evidence="4 5">
    <name type="scientific">Spirosoma fluviale</name>
    <dbReference type="NCBI Taxonomy" id="1597977"/>
    <lineage>
        <taxon>Bacteria</taxon>
        <taxon>Pseudomonadati</taxon>
        <taxon>Bacteroidota</taxon>
        <taxon>Cytophagia</taxon>
        <taxon>Cytophagales</taxon>
        <taxon>Cytophagaceae</taxon>
        <taxon>Spirosoma</taxon>
    </lineage>
</organism>
<evidence type="ECO:0000313" key="5">
    <source>
        <dbReference type="Proteomes" id="UP000219452"/>
    </source>
</evidence>
<accession>A0A286F9D6</accession>
<evidence type="ECO:0000256" key="1">
    <source>
        <dbReference type="ARBA" id="ARBA00022676"/>
    </source>
</evidence>
<name>A0A286F9D6_9BACT</name>
<dbReference type="GO" id="GO:0009244">
    <property type="term" value="P:lipopolysaccharide core region biosynthetic process"/>
    <property type="evidence" value="ECO:0007669"/>
    <property type="project" value="TreeGrafter"/>
</dbReference>
<dbReference type="PANTHER" id="PTHR30160:SF22">
    <property type="entry name" value="LIPOPOLYSACCHARIDE CORE BIOSYNTHESIS PROTEIN"/>
    <property type="match status" value="1"/>
</dbReference>
<evidence type="ECO:0000313" key="4">
    <source>
        <dbReference type="EMBL" id="SOD79848.1"/>
    </source>
</evidence>
<reference evidence="5" key="1">
    <citation type="submission" date="2017-09" db="EMBL/GenBank/DDBJ databases">
        <authorList>
            <person name="Varghese N."/>
            <person name="Submissions S."/>
        </authorList>
    </citation>
    <scope>NUCLEOTIDE SEQUENCE [LARGE SCALE GENOMIC DNA]</scope>
    <source>
        <strain evidence="5">DSM 29961</strain>
    </source>
</reference>
<dbReference type="OrthoDB" id="9768048at2"/>
<dbReference type="Proteomes" id="UP000219452">
    <property type="component" value="Unassembled WGS sequence"/>
</dbReference>
<evidence type="ECO:0000256" key="2">
    <source>
        <dbReference type="ARBA" id="ARBA00022679"/>
    </source>
</evidence>
<dbReference type="InterPro" id="IPR051199">
    <property type="entry name" value="LPS_LOS_Heptosyltrfase"/>
</dbReference>
<keyword evidence="2 4" id="KW-0808">Transferase</keyword>
<dbReference type="RefSeq" id="WP_097124793.1">
    <property type="nucleotide sequence ID" value="NZ_OCNH01000001.1"/>
</dbReference>
<dbReference type="GO" id="GO:0005829">
    <property type="term" value="C:cytosol"/>
    <property type="evidence" value="ECO:0007669"/>
    <property type="project" value="TreeGrafter"/>
</dbReference>
<evidence type="ECO:0000256" key="3">
    <source>
        <dbReference type="SAM" id="SignalP"/>
    </source>
</evidence>
<keyword evidence="1" id="KW-0328">Glycosyltransferase</keyword>
<keyword evidence="5" id="KW-1185">Reference proteome</keyword>